<feature type="domain" description="Galectin" evidence="3">
    <location>
        <begin position="97"/>
        <end position="231"/>
    </location>
</feature>
<dbReference type="PROSITE" id="PS51304">
    <property type="entry name" value="GALECTIN"/>
    <property type="match status" value="1"/>
</dbReference>
<dbReference type="EMBL" id="BLXT01001803">
    <property type="protein sequence ID" value="GFN87811.1"/>
    <property type="molecule type" value="Genomic_DNA"/>
</dbReference>
<gene>
    <name evidence="4" type="ORF">PoB_001431700</name>
</gene>
<comment type="caution">
    <text evidence="4">The sequence shown here is derived from an EMBL/GenBank/DDBJ whole genome shotgun (WGS) entry which is preliminary data.</text>
</comment>
<name>A0AAV3YXT4_9GAST</name>
<dbReference type="SMART" id="SM00908">
    <property type="entry name" value="Gal-bind_lectin"/>
    <property type="match status" value="1"/>
</dbReference>
<dbReference type="InterPro" id="IPR001079">
    <property type="entry name" value="Galectin_CRD"/>
</dbReference>
<dbReference type="InterPro" id="IPR013320">
    <property type="entry name" value="ConA-like_dom_sf"/>
</dbReference>
<dbReference type="SUPFAM" id="SSF49899">
    <property type="entry name" value="Concanavalin A-like lectins/glucanases"/>
    <property type="match status" value="1"/>
</dbReference>
<evidence type="ECO:0000259" key="3">
    <source>
        <dbReference type="PROSITE" id="PS51304"/>
    </source>
</evidence>
<dbReference type="Gene3D" id="2.60.120.200">
    <property type="match status" value="1"/>
</dbReference>
<proteinExistence type="predicted"/>
<evidence type="ECO:0000313" key="4">
    <source>
        <dbReference type="EMBL" id="GFN87811.1"/>
    </source>
</evidence>
<sequence length="231" mass="26196">MISSHFAKLDDRQFICESDLLPLTSSPSDHKKCATMCQRQSNCTAFMFVPHNSSSHGDELGTCSWCPPHNITSVSYTPAVQLWLNLLGYMTTLPFRTFMPMQGALCIGRYVAVRGRIPDPAPDRFGVLIVTEIYVDYPINLVIRFNEGGYTNRLTVHTRVDKDWDMEVLPEGVFPFVAGQDFEVGVLATKEGFSLFVDGVYLTKATRTKFMLCNINYIWLDVSEYYNVVFN</sequence>
<evidence type="ECO:0000256" key="1">
    <source>
        <dbReference type="ARBA" id="ARBA00022734"/>
    </source>
</evidence>
<accession>A0AAV3YXT4</accession>
<dbReference type="AlphaFoldDB" id="A0AAV3YXT4"/>
<evidence type="ECO:0000313" key="5">
    <source>
        <dbReference type="Proteomes" id="UP000735302"/>
    </source>
</evidence>
<dbReference type="Pfam" id="PF00337">
    <property type="entry name" value="Gal-bind_lectin"/>
    <property type="match status" value="1"/>
</dbReference>
<dbReference type="Proteomes" id="UP000735302">
    <property type="component" value="Unassembled WGS sequence"/>
</dbReference>
<keyword evidence="5" id="KW-1185">Reference proteome</keyword>
<dbReference type="GO" id="GO:0030246">
    <property type="term" value="F:carbohydrate binding"/>
    <property type="evidence" value="ECO:0007669"/>
    <property type="project" value="UniProtKB-UniRule"/>
</dbReference>
<evidence type="ECO:0000256" key="2">
    <source>
        <dbReference type="RuleBase" id="RU102079"/>
    </source>
</evidence>
<reference evidence="4 5" key="1">
    <citation type="journal article" date="2021" name="Elife">
        <title>Chloroplast acquisition without the gene transfer in kleptoplastic sea slugs, Plakobranchus ocellatus.</title>
        <authorList>
            <person name="Maeda T."/>
            <person name="Takahashi S."/>
            <person name="Yoshida T."/>
            <person name="Shimamura S."/>
            <person name="Takaki Y."/>
            <person name="Nagai Y."/>
            <person name="Toyoda A."/>
            <person name="Suzuki Y."/>
            <person name="Arimoto A."/>
            <person name="Ishii H."/>
            <person name="Satoh N."/>
            <person name="Nishiyama T."/>
            <person name="Hasebe M."/>
            <person name="Maruyama T."/>
            <person name="Minagawa J."/>
            <person name="Obokata J."/>
            <person name="Shigenobu S."/>
        </authorList>
    </citation>
    <scope>NUCLEOTIDE SEQUENCE [LARGE SCALE GENOMIC DNA]</scope>
</reference>
<organism evidence="4 5">
    <name type="scientific">Plakobranchus ocellatus</name>
    <dbReference type="NCBI Taxonomy" id="259542"/>
    <lineage>
        <taxon>Eukaryota</taxon>
        <taxon>Metazoa</taxon>
        <taxon>Spiralia</taxon>
        <taxon>Lophotrochozoa</taxon>
        <taxon>Mollusca</taxon>
        <taxon>Gastropoda</taxon>
        <taxon>Heterobranchia</taxon>
        <taxon>Euthyneura</taxon>
        <taxon>Panpulmonata</taxon>
        <taxon>Sacoglossa</taxon>
        <taxon>Placobranchoidea</taxon>
        <taxon>Plakobranchidae</taxon>
        <taxon>Plakobranchus</taxon>
    </lineage>
</organism>
<protein>
    <recommendedName>
        <fullName evidence="2">Galectin</fullName>
    </recommendedName>
</protein>
<keyword evidence="1 2" id="KW-0430">Lectin</keyword>